<evidence type="ECO:0000313" key="1">
    <source>
        <dbReference type="EMBL" id="MBP1904729.1"/>
    </source>
</evidence>
<gene>
    <name evidence="1" type="ORF">J2Z32_001353</name>
</gene>
<keyword evidence="2" id="KW-1185">Reference proteome</keyword>
<proteinExistence type="predicted"/>
<evidence type="ECO:0000313" key="2">
    <source>
        <dbReference type="Proteomes" id="UP001519272"/>
    </source>
</evidence>
<dbReference type="Proteomes" id="UP001519272">
    <property type="component" value="Unassembled WGS sequence"/>
</dbReference>
<dbReference type="EMBL" id="JAGGKG010000005">
    <property type="protein sequence ID" value="MBP1904729.1"/>
    <property type="molecule type" value="Genomic_DNA"/>
</dbReference>
<sequence>MADVSKRFAKGSIVDGVATIVYTVPEGKKAFVKAISICNYSSSAIRFTITFANVHLAFNHELKEYDSITIPFLDQILESGEALFISKVGTGNGHYYISGREVDIE</sequence>
<comment type="caution">
    <text evidence="1">The sequence shown here is derived from an EMBL/GenBank/DDBJ whole genome shotgun (WGS) entry which is preliminary data.</text>
</comment>
<organism evidence="1 2">
    <name type="scientific">Paenibacillus turicensis</name>
    <dbReference type="NCBI Taxonomy" id="160487"/>
    <lineage>
        <taxon>Bacteria</taxon>
        <taxon>Bacillati</taxon>
        <taxon>Bacillota</taxon>
        <taxon>Bacilli</taxon>
        <taxon>Bacillales</taxon>
        <taxon>Paenibacillaceae</taxon>
        <taxon>Paenibacillus</taxon>
    </lineage>
</organism>
<reference evidence="1 2" key="1">
    <citation type="submission" date="2021-03" db="EMBL/GenBank/DDBJ databases">
        <title>Genomic Encyclopedia of Type Strains, Phase IV (KMG-IV): sequencing the most valuable type-strain genomes for metagenomic binning, comparative biology and taxonomic classification.</title>
        <authorList>
            <person name="Goeker M."/>
        </authorList>
    </citation>
    <scope>NUCLEOTIDE SEQUENCE [LARGE SCALE GENOMIC DNA]</scope>
    <source>
        <strain evidence="1 2">DSM 14349</strain>
    </source>
</reference>
<dbReference type="RefSeq" id="WP_210088408.1">
    <property type="nucleotide sequence ID" value="NZ_JAGGKG010000005.1"/>
</dbReference>
<accession>A0ABS4FQ70</accession>
<name>A0ABS4FQ70_9BACL</name>
<protein>
    <submittedName>
        <fullName evidence="1">Uncharacterized protein</fullName>
    </submittedName>
</protein>